<dbReference type="Proteomes" id="UP000765509">
    <property type="component" value="Unassembled WGS sequence"/>
</dbReference>
<evidence type="ECO:0000259" key="1">
    <source>
        <dbReference type="Pfam" id="PF07727"/>
    </source>
</evidence>
<accession>A0A9Q3JUJ6</accession>
<protein>
    <recommendedName>
        <fullName evidence="1">Reverse transcriptase Ty1/copia-type domain-containing protein</fullName>
    </recommendedName>
</protein>
<dbReference type="EMBL" id="AVOT02082943">
    <property type="protein sequence ID" value="MBW0568606.1"/>
    <property type="molecule type" value="Genomic_DNA"/>
</dbReference>
<dbReference type="SUPFAM" id="SSF56672">
    <property type="entry name" value="DNA/RNA polymerases"/>
    <property type="match status" value="1"/>
</dbReference>
<dbReference type="InterPro" id="IPR013103">
    <property type="entry name" value="RVT_2"/>
</dbReference>
<dbReference type="InterPro" id="IPR043502">
    <property type="entry name" value="DNA/RNA_pol_sf"/>
</dbReference>
<proteinExistence type="predicted"/>
<comment type="caution">
    <text evidence="2">The sequence shown here is derived from an EMBL/GenBank/DDBJ whole genome shotgun (WGS) entry which is preliminary data.</text>
</comment>
<dbReference type="OrthoDB" id="2506833at2759"/>
<reference evidence="2" key="1">
    <citation type="submission" date="2021-03" db="EMBL/GenBank/DDBJ databases">
        <title>Draft genome sequence of rust myrtle Austropuccinia psidii MF-1, a brazilian biotype.</title>
        <authorList>
            <person name="Quecine M.C."/>
            <person name="Pachon D.M.R."/>
            <person name="Bonatelli M.L."/>
            <person name="Correr F.H."/>
            <person name="Franceschini L.M."/>
            <person name="Leite T.F."/>
            <person name="Margarido G.R.A."/>
            <person name="Almeida C.A."/>
            <person name="Ferrarezi J.A."/>
            <person name="Labate C.A."/>
        </authorList>
    </citation>
    <scope>NUCLEOTIDE SEQUENCE</scope>
    <source>
        <strain evidence="2">MF-1</strain>
    </source>
</reference>
<dbReference type="CDD" id="cd09272">
    <property type="entry name" value="RNase_HI_RT_Ty1"/>
    <property type="match status" value="1"/>
</dbReference>
<gene>
    <name evidence="2" type="ORF">O181_108321</name>
</gene>
<evidence type="ECO:0000313" key="2">
    <source>
        <dbReference type="EMBL" id="MBW0568606.1"/>
    </source>
</evidence>
<dbReference type="Pfam" id="PF07727">
    <property type="entry name" value="RVT_2"/>
    <property type="match status" value="1"/>
</dbReference>
<sequence length="672" mass="77210">MEYHTAHASLLLNNTPHRFLNMMTPANCLENHNSPIEPRLDFSWLISFGAKVNVKKTTPDSKITSGSSPLHASTFERYSDSMKFLNINNGRIKISCDYVPSINDKPVKVRKLTQSLPSETIQPTLPKPILRNITSSMDQIEVLDSTSNNTPHPVDNEVQLKAPGPKKTWEYVPYYEKASKDVSSSISTENVIEGSRRKKNDKTSLMDMIPYSQAINDPLEQQEWFNAMQKEFDSLMQHNTSELIPYLRNAKVIGGIWRLTKKKNEYGEVYCHKARWVVLGNHQEHLIHYFDTWSSVGQNKTLKILISLLVNKSMKAYQFDVEKAFLHSEMDAYVYVIQVRGFEVQGKENWVWRLNKSLYGTKQAPRMWKEKLTKSLNSLEMFKAMSDEALFINKQKTMFLHIHVDDRFLILATFNMNDSRGVKTSCNGNLSDMIEEEAPKFYKKTFQQAIGFLNYLAQHTCPDILFTTNQLARCSKNPMIIQWKAVKHLLRYIKYTSTLGITYTRSEETEYVLQGWADADYANSKRDHKSISGTIITVFGNPVSWMSKKQSIVAQSTTEGEFVSMNICSKQMRWISNLLVMNIGVKMNQPILHNDTSGAVTLSKQANLNPNTKHIEVQYQYLRYLVTKKLLIVAQVSTNEMMADILTKPTTINKVKEFKTSIHLTEREGVLK</sequence>
<dbReference type="AlphaFoldDB" id="A0A9Q3JUJ6"/>
<keyword evidence="3" id="KW-1185">Reference proteome</keyword>
<dbReference type="PANTHER" id="PTHR11439">
    <property type="entry name" value="GAG-POL-RELATED RETROTRANSPOSON"/>
    <property type="match status" value="1"/>
</dbReference>
<feature type="domain" description="Reverse transcriptase Ty1/copia-type" evidence="1">
    <location>
        <begin position="240"/>
        <end position="425"/>
    </location>
</feature>
<organism evidence="2 3">
    <name type="scientific">Austropuccinia psidii MF-1</name>
    <dbReference type="NCBI Taxonomy" id="1389203"/>
    <lineage>
        <taxon>Eukaryota</taxon>
        <taxon>Fungi</taxon>
        <taxon>Dikarya</taxon>
        <taxon>Basidiomycota</taxon>
        <taxon>Pucciniomycotina</taxon>
        <taxon>Pucciniomycetes</taxon>
        <taxon>Pucciniales</taxon>
        <taxon>Sphaerophragmiaceae</taxon>
        <taxon>Austropuccinia</taxon>
    </lineage>
</organism>
<dbReference type="PANTHER" id="PTHR11439:SF483">
    <property type="entry name" value="PEPTIDE SYNTHASE GLIP-LIKE, PUTATIVE (AFU_ORTHOLOGUE AFUA_3G12920)-RELATED"/>
    <property type="match status" value="1"/>
</dbReference>
<evidence type="ECO:0000313" key="3">
    <source>
        <dbReference type="Proteomes" id="UP000765509"/>
    </source>
</evidence>
<name>A0A9Q3JUJ6_9BASI</name>